<keyword evidence="3" id="KW-0804">Transcription</keyword>
<organism evidence="8 9">
    <name type="scientific">Thanatephorus cucumeris (strain AG1-IA)</name>
    <name type="common">Rice sheath blight fungus</name>
    <name type="synonym">Rhizoctonia solani</name>
    <dbReference type="NCBI Taxonomy" id="983506"/>
    <lineage>
        <taxon>Eukaryota</taxon>
        <taxon>Fungi</taxon>
        <taxon>Dikarya</taxon>
        <taxon>Basidiomycota</taxon>
        <taxon>Agaricomycotina</taxon>
        <taxon>Agaricomycetes</taxon>
        <taxon>Cantharellales</taxon>
        <taxon>Ceratobasidiaceae</taxon>
        <taxon>Rhizoctonia</taxon>
        <taxon>Rhizoctonia solani AG-1</taxon>
    </lineage>
</organism>
<name>L8WSQ3_THACA</name>
<dbReference type="PANTHER" id="PTHR46078">
    <property type="entry name" value="FORKHEAD BOX PROTEIN J2 FAMILY MEMBER"/>
    <property type="match status" value="1"/>
</dbReference>
<dbReference type="GO" id="GO:0005634">
    <property type="term" value="C:nucleus"/>
    <property type="evidence" value="ECO:0007669"/>
    <property type="project" value="UniProtKB-SubCell"/>
</dbReference>
<dbReference type="PROSITE" id="PS00658">
    <property type="entry name" value="FORK_HEAD_2"/>
    <property type="match status" value="1"/>
</dbReference>
<dbReference type="Pfam" id="PF00250">
    <property type="entry name" value="Forkhead"/>
    <property type="match status" value="1"/>
</dbReference>
<evidence type="ECO:0000259" key="7">
    <source>
        <dbReference type="PROSITE" id="PS50039"/>
    </source>
</evidence>
<dbReference type="GO" id="GO:0000978">
    <property type="term" value="F:RNA polymerase II cis-regulatory region sequence-specific DNA binding"/>
    <property type="evidence" value="ECO:0007669"/>
    <property type="project" value="TreeGrafter"/>
</dbReference>
<dbReference type="CDD" id="cd00059">
    <property type="entry name" value="FH_FOX"/>
    <property type="match status" value="1"/>
</dbReference>
<evidence type="ECO:0000256" key="1">
    <source>
        <dbReference type="ARBA" id="ARBA00023015"/>
    </source>
</evidence>
<evidence type="ECO:0000313" key="9">
    <source>
        <dbReference type="Proteomes" id="UP000011668"/>
    </source>
</evidence>
<feature type="compositionally biased region" description="Polar residues" evidence="6">
    <location>
        <begin position="299"/>
        <end position="309"/>
    </location>
</feature>
<dbReference type="SUPFAM" id="SSF46785">
    <property type="entry name" value="Winged helix' DNA-binding domain"/>
    <property type="match status" value="1"/>
</dbReference>
<comment type="caution">
    <text evidence="8">The sequence shown here is derived from an EMBL/GenBank/DDBJ whole genome shotgun (WGS) entry which is preliminary data.</text>
</comment>
<feature type="region of interest" description="Disordered" evidence="6">
    <location>
        <begin position="178"/>
        <end position="232"/>
    </location>
</feature>
<dbReference type="PROSITE" id="PS50039">
    <property type="entry name" value="FORK_HEAD_3"/>
    <property type="match status" value="1"/>
</dbReference>
<proteinExistence type="predicted"/>
<gene>
    <name evidence="8" type="ORF">AG1IA_04949</name>
</gene>
<evidence type="ECO:0000256" key="4">
    <source>
        <dbReference type="ARBA" id="ARBA00023242"/>
    </source>
</evidence>
<evidence type="ECO:0000256" key="2">
    <source>
        <dbReference type="ARBA" id="ARBA00023125"/>
    </source>
</evidence>
<evidence type="ECO:0000313" key="8">
    <source>
        <dbReference type="EMBL" id="ELU41015.1"/>
    </source>
</evidence>
<dbReference type="EMBL" id="AFRT01001222">
    <property type="protein sequence ID" value="ELU41015.1"/>
    <property type="molecule type" value="Genomic_DNA"/>
</dbReference>
<accession>L8WSQ3</accession>
<dbReference type="InterPro" id="IPR045912">
    <property type="entry name" value="FOXJ2/3-like"/>
</dbReference>
<dbReference type="HOGENOM" id="CLU_063750_0_0_1"/>
<comment type="subcellular location">
    <subcellularLocation>
        <location evidence="5">Nucleus</location>
    </subcellularLocation>
</comment>
<dbReference type="AlphaFoldDB" id="L8WSQ3"/>
<dbReference type="Gene3D" id="1.10.10.10">
    <property type="entry name" value="Winged helix-like DNA-binding domain superfamily/Winged helix DNA-binding domain"/>
    <property type="match status" value="1"/>
</dbReference>
<evidence type="ECO:0000256" key="3">
    <source>
        <dbReference type="ARBA" id="ARBA00023163"/>
    </source>
</evidence>
<dbReference type="InterPro" id="IPR001766">
    <property type="entry name" value="Fork_head_dom"/>
</dbReference>
<evidence type="ECO:0000256" key="6">
    <source>
        <dbReference type="SAM" id="MobiDB-lite"/>
    </source>
</evidence>
<feature type="compositionally biased region" description="Basic residues" evidence="6">
    <location>
        <begin position="178"/>
        <end position="188"/>
    </location>
</feature>
<feature type="region of interest" description="Disordered" evidence="6">
    <location>
        <begin position="296"/>
        <end position="325"/>
    </location>
</feature>
<dbReference type="GO" id="GO:0000981">
    <property type="term" value="F:DNA-binding transcription factor activity, RNA polymerase II-specific"/>
    <property type="evidence" value="ECO:0007669"/>
    <property type="project" value="TreeGrafter"/>
</dbReference>
<dbReference type="STRING" id="983506.L8WSQ3"/>
<dbReference type="OrthoDB" id="5954824at2759"/>
<keyword evidence="1" id="KW-0805">Transcription regulation</keyword>
<dbReference type="Proteomes" id="UP000011668">
    <property type="component" value="Unassembled WGS sequence"/>
</dbReference>
<sequence>MDRMNSQSIPQDGTSNIRVIPELSPGRLLSCTDVDNSSDPRRLCEDIHDTGVVRHTHRNARPSEASQLGIDPELTGLDALEDARPGERPAYPFTTLIRCITGSYAIKGSPNGRLLLEDIYGAIQTRYPYFEKAPSGWKNSVRHTLSLMTCFEKVPRLLTEPGKGSYWIVNDSMPHAKPSRVRVRKRKARPNDDNIFPGTPRTVPDTFQSEFPDTESSGDSENRRGSIVYGHTGSPGCRLPSYVEGNMYDRLSNYSHDMGEVSRPCYYDGGKSCGETDHSHAAHESGQLEPEHCHVYHSGNHQPSYGPQQTEEHNEPPTVAKETALSRPVDYRSVLISELERLRDVIGTRDDIDNEWCRSMVDRLKDTGLL</sequence>
<keyword evidence="9" id="KW-1185">Reference proteome</keyword>
<dbReference type="InterPro" id="IPR030456">
    <property type="entry name" value="TF_fork_head_CS_2"/>
</dbReference>
<dbReference type="SMART" id="SM00339">
    <property type="entry name" value="FH"/>
    <property type="match status" value="1"/>
</dbReference>
<keyword evidence="2 5" id="KW-0238">DNA-binding</keyword>
<keyword evidence="4 5" id="KW-0539">Nucleus</keyword>
<reference evidence="8 9" key="1">
    <citation type="journal article" date="2013" name="Nat. Commun.">
        <title>The evolution and pathogenic mechanisms of the rice sheath blight pathogen.</title>
        <authorList>
            <person name="Zheng A."/>
            <person name="Lin R."/>
            <person name="Xu L."/>
            <person name="Qin P."/>
            <person name="Tang C."/>
            <person name="Ai P."/>
            <person name="Zhang D."/>
            <person name="Liu Y."/>
            <person name="Sun Z."/>
            <person name="Feng H."/>
            <person name="Wang Y."/>
            <person name="Chen Y."/>
            <person name="Liang X."/>
            <person name="Fu R."/>
            <person name="Li Q."/>
            <person name="Zhang J."/>
            <person name="Yu X."/>
            <person name="Xie Z."/>
            <person name="Ding L."/>
            <person name="Guan P."/>
            <person name="Tang J."/>
            <person name="Liang Y."/>
            <person name="Wang S."/>
            <person name="Deng Q."/>
            <person name="Li S."/>
            <person name="Zhu J."/>
            <person name="Wang L."/>
            <person name="Liu H."/>
            <person name="Li P."/>
        </authorList>
    </citation>
    <scope>NUCLEOTIDE SEQUENCE [LARGE SCALE GENOMIC DNA]</scope>
    <source>
        <strain evidence="9">AG-1 IA</strain>
    </source>
</reference>
<dbReference type="PANTHER" id="PTHR46078:SF2">
    <property type="entry name" value="FORK-HEAD DOMAIN-CONTAINING PROTEIN"/>
    <property type="match status" value="1"/>
</dbReference>
<feature type="domain" description="Fork-head" evidence="7">
    <location>
        <begin position="88"/>
        <end position="188"/>
    </location>
</feature>
<dbReference type="InterPro" id="IPR036388">
    <property type="entry name" value="WH-like_DNA-bd_sf"/>
</dbReference>
<protein>
    <submittedName>
        <fullName evidence="8">Fork head domain-containing protein</fullName>
    </submittedName>
</protein>
<evidence type="ECO:0000256" key="5">
    <source>
        <dbReference type="PROSITE-ProRule" id="PRU00089"/>
    </source>
</evidence>
<feature type="DNA-binding region" description="Fork-head" evidence="5">
    <location>
        <begin position="88"/>
        <end position="188"/>
    </location>
</feature>
<dbReference type="InterPro" id="IPR036390">
    <property type="entry name" value="WH_DNA-bd_sf"/>
</dbReference>